<gene>
    <name evidence="3" type="ORF">NPX13_g7109</name>
</gene>
<feature type="transmembrane region" description="Helical" evidence="1">
    <location>
        <begin position="207"/>
        <end position="227"/>
    </location>
</feature>
<reference evidence="3" key="1">
    <citation type="submission" date="2022-07" db="EMBL/GenBank/DDBJ databases">
        <title>Genome Sequence of Xylaria arbuscula.</title>
        <authorList>
            <person name="Buettner E."/>
        </authorList>
    </citation>
    <scope>NUCLEOTIDE SEQUENCE</scope>
    <source>
        <strain evidence="3">VT107</strain>
    </source>
</reference>
<comment type="caution">
    <text evidence="3">The sequence shown here is derived from an EMBL/GenBank/DDBJ whole genome shotgun (WGS) entry which is preliminary data.</text>
</comment>
<dbReference type="Pfam" id="PF20237">
    <property type="entry name" value="DUF6594"/>
    <property type="match status" value="1"/>
</dbReference>
<keyword evidence="1" id="KW-0472">Membrane</keyword>
<keyword evidence="1" id="KW-0812">Transmembrane</keyword>
<evidence type="ECO:0000313" key="4">
    <source>
        <dbReference type="Proteomes" id="UP001148614"/>
    </source>
</evidence>
<feature type="domain" description="DUF6594" evidence="2">
    <location>
        <begin position="36"/>
        <end position="269"/>
    </location>
</feature>
<name>A0A9W8NAZ1_9PEZI</name>
<evidence type="ECO:0000259" key="2">
    <source>
        <dbReference type="Pfam" id="PF20237"/>
    </source>
</evidence>
<organism evidence="3 4">
    <name type="scientific">Xylaria arbuscula</name>
    <dbReference type="NCBI Taxonomy" id="114810"/>
    <lineage>
        <taxon>Eukaryota</taxon>
        <taxon>Fungi</taxon>
        <taxon>Dikarya</taxon>
        <taxon>Ascomycota</taxon>
        <taxon>Pezizomycotina</taxon>
        <taxon>Sordariomycetes</taxon>
        <taxon>Xylariomycetidae</taxon>
        <taxon>Xylariales</taxon>
        <taxon>Xylariaceae</taxon>
        <taxon>Xylaria</taxon>
    </lineage>
</organism>
<keyword evidence="4" id="KW-1185">Reference proteome</keyword>
<proteinExistence type="predicted"/>
<dbReference type="AlphaFoldDB" id="A0A9W8NAZ1"/>
<accession>A0A9W8NAZ1</accession>
<feature type="transmembrane region" description="Helical" evidence="1">
    <location>
        <begin position="14"/>
        <end position="33"/>
    </location>
</feature>
<feature type="transmembrane region" description="Helical" evidence="1">
    <location>
        <begin position="233"/>
        <end position="251"/>
    </location>
</feature>
<protein>
    <recommendedName>
        <fullName evidence="2">DUF6594 domain-containing protein</fullName>
    </recommendedName>
</protein>
<dbReference type="PANTHER" id="PTHR34502:SF3">
    <property type="entry name" value="DUF6594 DOMAIN-CONTAINING PROTEIN"/>
    <property type="match status" value="1"/>
</dbReference>
<dbReference type="EMBL" id="JANPWZ010001351">
    <property type="protein sequence ID" value="KAJ3566496.1"/>
    <property type="molecule type" value="Genomic_DNA"/>
</dbReference>
<dbReference type="PANTHER" id="PTHR34502">
    <property type="entry name" value="DUF6594 DOMAIN-CONTAINING PROTEIN-RELATED"/>
    <property type="match status" value="1"/>
</dbReference>
<evidence type="ECO:0000256" key="1">
    <source>
        <dbReference type="SAM" id="Phobius"/>
    </source>
</evidence>
<dbReference type="InterPro" id="IPR046529">
    <property type="entry name" value="DUF6594"/>
</dbReference>
<evidence type="ECO:0000313" key="3">
    <source>
        <dbReference type="EMBL" id="KAJ3566496.1"/>
    </source>
</evidence>
<dbReference type="Proteomes" id="UP001148614">
    <property type="component" value="Unassembled WGS sequence"/>
</dbReference>
<feature type="transmembrane region" description="Helical" evidence="1">
    <location>
        <begin position="258"/>
        <end position="276"/>
    </location>
</feature>
<keyword evidence="1" id="KW-1133">Transmembrane helix</keyword>
<sequence>MELQHALSTAFDMWFYPGALAFAPIKALIIKAVTHKVFRRFSTLRTRLLLLKQDKLSILERKLERIDQTENNMLRLGSNRSDDNAERGVLLSEINNALIDYDELIERSHRILNLAPAKQRSVSSLQHWINGNGCVARDEAAYLGCTKELASVTETDDTVMSWLETLVEDCLIRTRGYFRRQDHFAVSRDPNVHIPTRSSIARLAQMLMTPVIIMLLLAPVLICSMVISLAAQIGTIVVATTIFVAVVSSSTKAKAIELVVAGATYTTVLTVFISGANTSYS</sequence>